<reference evidence="4 5" key="1">
    <citation type="submission" date="2018-11" db="EMBL/GenBank/DDBJ databases">
        <authorList>
            <person name="Mardanov A.V."/>
            <person name="Ravin N.V."/>
            <person name="Dedysh S.N."/>
        </authorList>
    </citation>
    <scope>NUCLEOTIDE SEQUENCE [LARGE SCALE GENOMIC DNA]</scope>
    <source>
        <strain evidence="4 5">AF10</strain>
    </source>
</reference>
<reference evidence="5" key="2">
    <citation type="submission" date="2019-02" db="EMBL/GenBank/DDBJ databases">
        <title>Granulicella sibirica sp. nov., a psychrotolerant acidobacterium isolated from an organic soil layer in forested tundra, West Siberia.</title>
        <authorList>
            <person name="Oshkin I.Y."/>
            <person name="Kulichevskaya I.S."/>
            <person name="Rijpstra W.I.C."/>
            <person name="Sinninghe Damste J.S."/>
            <person name="Rakitin A.L."/>
            <person name="Ravin N.V."/>
            <person name="Dedysh S.N."/>
        </authorList>
    </citation>
    <scope>NUCLEOTIDE SEQUENCE [LARGE SCALE GENOMIC DNA]</scope>
    <source>
        <strain evidence="5">AF10</strain>
    </source>
</reference>
<dbReference type="Pfam" id="PF13519">
    <property type="entry name" value="VWA_2"/>
    <property type="match status" value="1"/>
</dbReference>
<dbReference type="InterPro" id="IPR036465">
    <property type="entry name" value="vWFA_dom_sf"/>
</dbReference>
<dbReference type="InterPro" id="IPR029062">
    <property type="entry name" value="Class_I_gatase-like"/>
</dbReference>
<dbReference type="NCBIfam" id="TIGR02226">
    <property type="entry name" value="two_anch"/>
    <property type="match status" value="1"/>
</dbReference>
<name>A0A4Q0T103_9BACT</name>
<dbReference type="SUPFAM" id="SSF52317">
    <property type="entry name" value="Class I glutamine amidotransferase-like"/>
    <property type="match status" value="1"/>
</dbReference>
<keyword evidence="5" id="KW-1185">Reference proteome</keyword>
<accession>A0A4Q0T103</accession>
<dbReference type="Gene3D" id="3.40.50.410">
    <property type="entry name" value="von Willebrand factor, type A domain"/>
    <property type="match status" value="1"/>
</dbReference>
<dbReference type="RefSeq" id="WP_128911483.1">
    <property type="nucleotide sequence ID" value="NZ_RDSM01000001.1"/>
</dbReference>
<dbReference type="InterPro" id="IPR011933">
    <property type="entry name" value="Double_TM_dom"/>
</dbReference>
<dbReference type="PANTHER" id="PTHR37464">
    <property type="entry name" value="BLL2463 PROTEIN"/>
    <property type="match status" value="1"/>
</dbReference>
<dbReference type="Pfam" id="PF07584">
    <property type="entry name" value="BatA"/>
    <property type="match status" value="1"/>
</dbReference>
<keyword evidence="1" id="KW-1133">Transmembrane helix</keyword>
<protein>
    <recommendedName>
        <fullName evidence="6">Aerotolerance regulator N-terminal domain-containing protein</fullName>
    </recommendedName>
</protein>
<keyword evidence="1" id="KW-0472">Membrane</keyword>
<evidence type="ECO:0000313" key="5">
    <source>
        <dbReference type="Proteomes" id="UP000289437"/>
    </source>
</evidence>
<feature type="domain" description="VWFA" evidence="3">
    <location>
        <begin position="91"/>
        <end position="189"/>
    </location>
</feature>
<feature type="domain" description="Aerotolerance regulator N-terminal" evidence="2">
    <location>
        <begin position="1"/>
        <end position="76"/>
    </location>
</feature>
<feature type="transmembrane region" description="Helical" evidence="1">
    <location>
        <begin position="55"/>
        <end position="74"/>
    </location>
</feature>
<dbReference type="EMBL" id="RDSM01000001">
    <property type="protein sequence ID" value="RXH57293.1"/>
    <property type="molecule type" value="Genomic_DNA"/>
</dbReference>
<keyword evidence="1" id="KW-0812">Transmembrane</keyword>
<dbReference type="Proteomes" id="UP000289437">
    <property type="component" value="Unassembled WGS sequence"/>
</dbReference>
<dbReference type="AlphaFoldDB" id="A0A4Q0T103"/>
<evidence type="ECO:0000259" key="2">
    <source>
        <dbReference type="Pfam" id="PF07584"/>
    </source>
</evidence>
<evidence type="ECO:0000259" key="3">
    <source>
        <dbReference type="Pfam" id="PF13519"/>
    </source>
</evidence>
<evidence type="ECO:0008006" key="6">
    <source>
        <dbReference type="Google" id="ProtNLM"/>
    </source>
</evidence>
<dbReference type="InterPro" id="IPR002035">
    <property type="entry name" value="VWF_A"/>
</dbReference>
<organism evidence="4 5">
    <name type="scientific">Granulicella sibirica</name>
    <dbReference type="NCBI Taxonomy" id="2479048"/>
    <lineage>
        <taxon>Bacteria</taxon>
        <taxon>Pseudomonadati</taxon>
        <taxon>Acidobacteriota</taxon>
        <taxon>Terriglobia</taxon>
        <taxon>Terriglobales</taxon>
        <taxon>Acidobacteriaceae</taxon>
        <taxon>Granulicella</taxon>
    </lineage>
</organism>
<evidence type="ECO:0000256" key="1">
    <source>
        <dbReference type="SAM" id="Phobius"/>
    </source>
</evidence>
<feature type="transmembrane region" description="Helical" evidence="1">
    <location>
        <begin position="6"/>
        <end position="24"/>
    </location>
</feature>
<dbReference type="PANTHER" id="PTHR37464:SF1">
    <property type="entry name" value="BLL2463 PROTEIN"/>
    <property type="match status" value="1"/>
</dbReference>
<gene>
    <name evidence="4" type="ORF">GRAN_0603</name>
</gene>
<comment type="caution">
    <text evidence="4">The sequence shown here is derived from an EMBL/GenBank/DDBJ whole genome shotgun (WGS) entry which is preliminary data.</text>
</comment>
<dbReference type="InterPro" id="IPR024163">
    <property type="entry name" value="Aerotolerance_reg_N"/>
</dbReference>
<evidence type="ECO:0000313" key="4">
    <source>
        <dbReference type="EMBL" id="RXH57293.1"/>
    </source>
</evidence>
<dbReference type="OrthoDB" id="9773014at2"/>
<feature type="transmembrane region" description="Helical" evidence="1">
    <location>
        <begin position="636"/>
        <end position="654"/>
    </location>
</feature>
<sequence length="666" mass="71133">MGFLSPWFLLGLGALALPVYVHLLRRHTTEPRPVSSLMFFEAGTQSSTKHRRLRYLLLFALRALLVLLAVLAFANPFLRRTSASASDTLLLVAVDRSYSMNAGTRLADAKKGGLDVLAARRLSQRAQVLVLGEKLEILTQPIQDSGALRAAVEGIQPGDSHGTFGELGRGMRAMAETVHTPIELHLFSDMQASNMPANFADMVMPGNVRLVLHPIDTAVVPNWTVESVEAPGQLVDTKKARTVAVIAGHGTPAASRVVSLVVSGTVVATRKVDVPANGRATVTFDGLDVPYGTSRCEVRVESSDRFPADDVSLFAVKRADPERVLFVHQAGDARSPLYFGAALAAAAQASFVLQTITPEQAADVDPAKYAFVVLSDVVTIPSILENSLIRNVQSGGSVLIAAGASGTHRGRIPVYGANVLDGKFYSREGGFASVAQIDASHPSMKEAGGWPAMKFFYASIVDPGQARVVARLTDGTPLLLDKQVGEGHVVVFASGLDNVTNDLPLHPAFVPFVEQTARYLSGADRLSGARVVDSFVQLRSGAASGAGVDIVAPDGRHPLSLSEAATAQSFQLAHAGFYQVRFVNGRDSLIAVNPDRRESDLQPISEDVLKLWSGSASDTPTGTDATAQPTEHVASLWWWFMLCLLVVALCESVLASRYLGTQREEA</sequence>
<dbReference type="Gene3D" id="3.40.50.880">
    <property type="match status" value="1"/>
</dbReference>
<proteinExistence type="predicted"/>